<dbReference type="Pfam" id="PF00498">
    <property type="entry name" value="FHA"/>
    <property type="match status" value="1"/>
</dbReference>
<feature type="compositionally biased region" description="Low complexity" evidence="1">
    <location>
        <begin position="197"/>
        <end position="207"/>
    </location>
</feature>
<feature type="domain" description="FHA" evidence="2">
    <location>
        <begin position="34"/>
        <end position="84"/>
    </location>
</feature>
<feature type="compositionally biased region" description="Basic residues" evidence="1">
    <location>
        <begin position="145"/>
        <end position="157"/>
    </location>
</feature>
<accession>A0AAN9KMQ4</accession>
<evidence type="ECO:0000313" key="3">
    <source>
        <dbReference type="EMBL" id="KAK7319741.1"/>
    </source>
</evidence>
<dbReference type="AlphaFoldDB" id="A0AAN9KMQ4"/>
<dbReference type="InterPro" id="IPR050923">
    <property type="entry name" value="Cell_Proc_Reg/RNA_Proc"/>
</dbReference>
<evidence type="ECO:0000313" key="4">
    <source>
        <dbReference type="Proteomes" id="UP001359559"/>
    </source>
</evidence>
<reference evidence="3 4" key="1">
    <citation type="submission" date="2024-01" db="EMBL/GenBank/DDBJ databases">
        <title>The genomes of 5 underutilized Papilionoideae crops provide insights into root nodulation and disease resistance.</title>
        <authorList>
            <person name="Yuan L."/>
        </authorList>
    </citation>
    <scope>NUCLEOTIDE SEQUENCE [LARGE SCALE GENOMIC DNA]</scope>
    <source>
        <strain evidence="3">LY-2023</strain>
        <tissue evidence="3">Leaf</tissue>
    </source>
</reference>
<dbReference type="InterPro" id="IPR008984">
    <property type="entry name" value="SMAD_FHA_dom_sf"/>
</dbReference>
<proteinExistence type="predicted"/>
<dbReference type="SMART" id="SM00240">
    <property type="entry name" value="FHA"/>
    <property type="match status" value="1"/>
</dbReference>
<feature type="compositionally biased region" description="Basic residues" evidence="1">
    <location>
        <begin position="249"/>
        <end position="260"/>
    </location>
</feature>
<feature type="compositionally biased region" description="Basic residues" evidence="1">
    <location>
        <begin position="113"/>
        <end position="126"/>
    </location>
</feature>
<dbReference type="Proteomes" id="UP001359559">
    <property type="component" value="Unassembled WGS sequence"/>
</dbReference>
<protein>
    <recommendedName>
        <fullName evidence="2">FHA domain-containing protein</fullName>
    </recommendedName>
</protein>
<feature type="region of interest" description="Disordered" evidence="1">
    <location>
        <begin position="113"/>
        <end position="266"/>
    </location>
</feature>
<evidence type="ECO:0000259" key="2">
    <source>
        <dbReference type="PROSITE" id="PS50006"/>
    </source>
</evidence>
<keyword evidence="4" id="KW-1185">Reference proteome</keyword>
<dbReference type="Gene3D" id="2.60.200.20">
    <property type="match status" value="1"/>
</dbReference>
<dbReference type="SUPFAM" id="SSF49879">
    <property type="entry name" value="SMAD/FHA domain"/>
    <property type="match status" value="1"/>
</dbReference>
<sequence length="394" mass="43856">MAEEEEVEAPSLRLEILQGPRQGETLDFPPGTAVRIGRVVRGNTLPIKDSGISSKHLTILTQSNKWILQDLNSSNGTVFDGSQIPPHTPFTLYHGSTIKIGELTSIHVTFLHQHHHARRNPTRRGRTGTLEPDPTVEASSEPVSKPKRGRGRGKPLKARVQIQSIDENASVEIENEPGQLGRPASVRVTRKSRKNRSVAAVSESSVENLEKVEEQIEQQKNTRSPSLVVISDSRAGNSNKDPPEEKPRVTRVTRNSKKNTRSVVEKGKDTRLECGVENVEKRKTRGGAGKSELLKECVEVEGETNEGFCGEEETCDERGKENVNGDGENGNANWPDLEKMSFGEWFDFLEVHLPKQIIDASEEMIGSMTQKAERLRDYIATVQQNDKVKMSMEK</sequence>
<comment type="caution">
    <text evidence="3">The sequence shown here is derived from an EMBL/GenBank/DDBJ whole genome shotgun (WGS) entry which is preliminary data.</text>
</comment>
<dbReference type="PROSITE" id="PS50006">
    <property type="entry name" value="FHA_DOMAIN"/>
    <property type="match status" value="1"/>
</dbReference>
<gene>
    <name evidence="3" type="ORF">RJT34_04466</name>
</gene>
<dbReference type="InterPro" id="IPR000253">
    <property type="entry name" value="FHA_dom"/>
</dbReference>
<dbReference type="PANTHER" id="PTHR23308">
    <property type="entry name" value="NUCLEAR INHIBITOR OF PROTEIN PHOSPHATASE-1"/>
    <property type="match status" value="1"/>
</dbReference>
<dbReference type="EMBL" id="JAYKXN010000001">
    <property type="protein sequence ID" value="KAK7319741.1"/>
    <property type="molecule type" value="Genomic_DNA"/>
</dbReference>
<evidence type="ECO:0000256" key="1">
    <source>
        <dbReference type="SAM" id="MobiDB-lite"/>
    </source>
</evidence>
<name>A0AAN9KMQ4_CLITE</name>
<organism evidence="3 4">
    <name type="scientific">Clitoria ternatea</name>
    <name type="common">Butterfly pea</name>
    <dbReference type="NCBI Taxonomy" id="43366"/>
    <lineage>
        <taxon>Eukaryota</taxon>
        <taxon>Viridiplantae</taxon>
        <taxon>Streptophyta</taxon>
        <taxon>Embryophyta</taxon>
        <taxon>Tracheophyta</taxon>
        <taxon>Spermatophyta</taxon>
        <taxon>Magnoliopsida</taxon>
        <taxon>eudicotyledons</taxon>
        <taxon>Gunneridae</taxon>
        <taxon>Pentapetalae</taxon>
        <taxon>rosids</taxon>
        <taxon>fabids</taxon>
        <taxon>Fabales</taxon>
        <taxon>Fabaceae</taxon>
        <taxon>Papilionoideae</taxon>
        <taxon>50 kb inversion clade</taxon>
        <taxon>NPAAA clade</taxon>
        <taxon>indigoferoid/millettioid clade</taxon>
        <taxon>Phaseoleae</taxon>
        <taxon>Clitoria</taxon>
    </lineage>
</organism>